<feature type="domain" description="ILEI/PANDER" evidence="1">
    <location>
        <begin position="101"/>
        <end position="187"/>
    </location>
</feature>
<name>A0ABR1D8M8_NECAM</name>
<dbReference type="EMBL" id="JAVFWL010000004">
    <property type="protein sequence ID" value="KAK6746849.1"/>
    <property type="molecule type" value="Genomic_DNA"/>
</dbReference>
<accession>A0ABR1D8M8</accession>
<reference evidence="2 3" key="1">
    <citation type="submission" date="2023-08" db="EMBL/GenBank/DDBJ databases">
        <title>A Necator americanus chromosomal reference genome.</title>
        <authorList>
            <person name="Ilik V."/>
            <person name="Petrzelkova K.J."/>
            <person name="Pardy F."/>
            <person name="Fuh T."/>
            <person name="Niatou-Singa F.S."/>
            <person name="Gouil Q."/>
            <person name="Baker L."/>
            <person name="Ritchie M.E."/>
            <person name="Jex A.R."/>
            <person name="Gazzola D."/>
            <person name="Li H."/>
            <person name="Toshio Fujiwara R."/>
            <person name="Zhan B."/>
            <person name="Aroian R.V."/>
            <person name="Pafco B."/>
            <person name="Schwarz E.M."/>
        </authorList>
    </citation>
    <scope>NUCLEOTIDE SEQUENCE [LARGE SCALE GENOMIC DNA]</scope>
    <source>
        <strain evidence="2 3">Aroian</strain>
        <tissue evidence="2">Whole animal</tissue>
    </source>
</reference>
<sequence>MRLNRRTILTVLFASSFVFLTKYVYSRFNGYPPESSNQDYVFSKTTHGTIGETVKHEGQCSYDPSCSSPQILFRIHAETANSPPFACLNDVRLFGEHELKNGVNLVSLNGSTGDIESSMSFDVAESDGELISWLMSLPLSSVIIGVSFGDVAERVSSDARTAFATFGASRIVNWRGASSYAILGQRGLKQHAHELLVPQSDDRAIHIIEGCYDVPLGEVGVVNITNELTDIQRIDPEKMAALGGSKNTDQIVKLGQEWKWCGMETPCAPEEIPMHFFTGEHKDDSPRLCVGGYMVFDRGLNNAGRGLNLAAVEPKTGRISSVAHFDTYQDDSTALEEWLENVSLGDVVAVVSFDEASNTLSDMAKRIFYEMGSSMIHRLKFRASWYFVGHKGLAAYSPFEDLNVPTGNSWAKPIKTSICLPKKLDSWRGRISRERSGISLTSHNLPRRHFCLKHDGHGEFCDESRIDSLIHPQALLDMSRKGDPIFNMPIVIAAGLSTDSLRICLESLMQQEGLNTQMVVVVYDKEYPENAELSSLFHVRSLPVNASLGYNSLILSAISAVFAVFPSATTIAVIEEDVRLSPDWLYYLSQTLPVLLSDGSIDVIHTFNPNGFIDTSGDPSLVYRIGFQPPLFSYVITRKKYEQEIKHNPDCCRSPGRWLFSSSSSLVPDISRISVAHSSLDGAHWSNALFVRQRTMSQGSTVLNRDFETEGAYDAAIFSKNQAAPRIALSAITCSSWKQQMEDISVEANRSSILITCGDEVSDLALASRCFGLYFDEHFVTGVYKRVIRFVSNRTNIFVVPEKVAGSAFLELSNSSITL</sequence>
<dbReference type="SUPFAM" id="SSF53448">
    <property type="entry name" value="Nucleotide-diphospho-sugar transferases"/>
    <property type="match status" value="1"/>
</dbReference>
<keyword evidence="3" id="KW-1185">Reference proteome</keyword>
<dbReference type="Pfam" id="PF15711">
    <property type="entry name" value="ILEI"/>
    <property type="match status" value="2"/>
</dbReference>
<dbReference type="CDD" id="cd13936">
    <property type="entry name" value="PANDER_like"/>
    <property type="match status" value="1"/>
</dbReference>
<proteinExistence type="predicted"/>
<dbReference type="Proteomes" id="UP001303046">
    <property type="component" value="Unassembled WGS sequence"/>
</dbReference>
<evidence type="ECO:0000313" key="2">
    <source>
        <dbReference type="EMBL" id="KAK6746849.1"/>
    </source>
</evidence>
<organism evidence="2 3">
    <name type="scientific">Necator americanus</name>
    <name type="common">Human hookworm</name>
    <dbReference type="NCBI Taxonomy" id="51031"/>
    <lineage>
        <taxon>Eukaryota</taxon>
        <taxon>Metazoa</taxon>
        <taxon>Ecdysozoa</taxon>
        <taxon>Nematoda</taxon>
        <taxon>Chromadorea</taxon>
        <taxon>Rhabditida</taxon>
        <taxon>Rhabditina</taxon>
        <taxon>Rhabditomorpha</taxon>
        <taxon>Strongyloidea</taxon>
        <taxon>Ancylostomatidae</taxon>
        <taxon>Bunostominae</taxon>
        <taxon>Necator</taxon>
    </lineage>
</organism>
<protein>
    <recommendedName>
        <fullName evidence="1">ILEI/PANDER domain-containing protein</fullName>
    </recommendedName>
</protein>
<evidence type="ECO:0000313" key="3">
    <source>
        <dbReference type="Proteomes" id="UP001303046"/>
    </source>
</evidence>
<dbReference type="InterPro" id="IPR052463">
    <property type="entry name" value="O-linked_mannose_GnT"/>
</dbReference>
<dbReference type="PANTHER" id="PTHR46396">
    <property type="entry name" value="PROTEIN O-LINKED-MANNOSE BETA-1,2-N-ACETYLGLUCOSAMINYLTRANSFERASE 1"/>
    <property type="match status" value="1"/>
</dbReference>
<feature type="domain" description="ILEI/PANDER" evidence="1">
    <location>
        <begin position="305"/>
        <end position="392"/>
    </location>
</feature>
<comment type="caution">
    <text evidence="2">The sequence shown here is derived from an EMBL/GenBank/DDBJ whole genome shotgun (WGS) entry which is preliminary data.</text>
</comment>
<dbReference type="PANTHER" id="PTHR46396:SF2">
    <property type="entry name" value="ILEI_PANDER DOMAIN-CONTAINING PROTEIN"/>
    <property type="match status" value="1"/>
</dbReference>
<dbReference type="PROSITE" id="PS52031">
    <property type="entry name" value="GG_LECTIN"/>
    <property type="match status" value="2"/>
</dbReference>
<dbReference type="InterPro" id="IPR029044">
    <property type="entry name" value="Nucleotide-diphossugar_trans"/>
</dbReference>
<evidence type="ECO:0000259" key="1">
    <source>
        <dbReference type="Pfam" id="PF15711"/>
    </source>
</evidence>
<gene>
    <name evidence="2" type="primary">Necator_chrIV.g13518</name>
    <name evidence="2" type="ORF">RB195_000227</name>
</gene>
<dbReference type="Gene3D" id="3.90.550.10">
    <property type="entry name" value="Spore Coat Polysaccharide Biosynthesis Protein SpsA, Chain A"/>
    <property type="match status" value="1"/>
</dbReference>
<dbReference type="InterPro" id="IPR039477">
    <property type="entry name" value="ILEI/PANDER_dom"/>
</dbReference>